<dbReference type="Gene3D" id="2.40.260.10">
    <property type="entry name" value="Sortase"/>
    <property type="match status" value="1"/>
</dbReference>
<keyword evidence="1" id="KW-0378">Hydrolase</keyword>
<dbReference type="NCBIfam" id="NF033745">
    <property type="entry name" value="class_C_sortase"/>
    <property type="match status" value="1"/>
</dbReference>
<feature type="active site" description="Proton donor/acceptor" evidence="2">
    <location>
        <position position="133"/>
    </location>
</feature>
<organism evidence="4 5">
    <name type="scientific">Microbacterium testaceum (strain StLB037)</name>
    <dbReference type="NCBI Taxonomy" id="979556"/>
    <lineage>
        <taxon>Bacteria</taxon>
        <taxon>Bacillati</taxon>
        <taxon>Actinomycetota</taxon>
        <taxon>Actinomycetes</taxon>
        <taxon>Micrococcales</taxon>
        <taxon>Microbacteriaceae</taxon>
        <taxon>Microbacterium</taxon>
    </lineage>
</organism>
<feature type="transmembrane region" description="Helical" evidence="3">
    <location>
        <begin position="232"/>
        <end position="254"/>
    </location>
</feature>
<proteinExistence type="predicted"/>
<keyword evidence="3" id="KW-1133">Transmembrane helix</keyword>
<keyword evidence="3" id="KW-0812">Transmembrane</keyword>
<dbReference type="EMBL" id="AP012052">
    <property type="protein sequence ID" value="BAJ74175.1"/>
    <property type="molecule type" value="Genomic_DNA"/>
</dbReference>
<dbReference type="STRING" id="979556.MTES_1211"/>
<keyword evidence="3" id="KW-0472">Membrane</keyword>
<dbReference type="MEROPS" id="C60.007"/>
<dbReference type="AlphaFoldDB" id="E8N6M7"/>
<dbReference type="CDD" id="cd05827">
    <property type="entry name" value="Sortase_C"/>
    <property type="match status" value="1"/>
</dbReference>
<feature type="active site" description="Acyl-thioester intermediate" evidence="2">
    <location>
        <position position="195"/>
    </location>
</feature>
<evidence type="ECO:0000256" key="2">
    <source>
        <dbReference type="PIRSR" id="PIRSR605754-1"/>
    </source>
</evidence>
<dbReference type="NCBIfam" id="TIGR01076">
    <property type="entry name" value="sortase_fam"/>
    <property type="match status" value="1"/>
</dbReference>
<accession>E8N6M7</accession>
<dbReference type="InterPro" id="IPR042002">
    <property type="entry name" value="Sortase_C"/>
</dbReference>
<evidence type="ECO:0000256" key="3">
    <source>
        <dbReference type="SAM" id="Phobius"/>
    </source>
</evidence>
<name>E8N6M7_MICTS</name>
<dbReference type="InterPro" id="IPR023365">
    <property type="entry name" value="Sortase_dom-sf"/>
</dbReference>
<sequence>MYPTVASWWTQYNQSRLIVSVETDLGSTTRSTRSEALSEAHSYNAALVGGALLEAGSRVPTGSGAHAPGFVYDDLLRASADGVMARLRIPAIDVDLPIYHGTSDATLNKGVGHLEGTSLPVGGADQHSVLTAHRGLAGATLFDDLDEVVVGDTFTIEVFGDVLTYRVRDTQVVLPEETETLFPQAGEDLVTLVTCTPLGINTHRILVTGERVTPTPQADIDAAGQAPDVPGFPWWAVIIPASFAALCVLVYAAGRLPKARPVSRRGRRGWAGPFPRARR</sequence>
<dbReference type="InterPro" id="IPR005754">
    <property type="entry name" value="Sortase"/>
</dbReference>
<reference evidence="4 5" key="1">
    <citation type="journal article" date="2011" name="J. Bacteriol.">
        <title>Genome sequence of Microbacterium testaceum StLB037, an N-acylhomoserine lactone-degrading bacterium isolated from potato leaves.</title>
        <authorList>
            <person name="Morohoshi T."/>
            <person name="Wang W.-Z."/>
            <person name="Someya N."/>
            <person name="Ikeda T."/>
        </authorList>
    </citation>
    <scope>NUCLEOTIDE SEQUENCE [LARGE SCALE GENOMIC DNA]</scope>
    <source>
        <strain evidence="4 5">StLB037</strain>
    </source>
</reference>
<dbReference type="eggNOG" id="COG3764">
    <property type="taxonomic scope" value="Bacteria"/>
</dbReference>
<evidence type="ECO:0000313" key="4">
    <source>
        <dbReference type="EMBL" id="BAJ74175.1"/>
    </source>
</evidence>
<reference key="2">
    <citation type="submission" date="2011-02" db="EMBL/GenBank/DDBJ databases">
        <title>Genome sequence of Microbacterium testaceum StLB037.</title>
        <authorList>
            <person name="Morohoshi T."/>
            <person name="Wang W.Z."/>
            <person name="Someya N."/>
            <person name="Ikeda T."/>
        </authorList>
    </citation>
    <scope>NUCLEOTIDE SEQUENCE</scope>
    <source>
        <strain>StLB037</strain>
    </source>
</reference>
<protein>
    <submittedName>
        <fullName evidence="4">Sortase</fullName>
    </submittedName>
</protein>
<dbReference type="KEGG" id="mts:MTES_1211"/>
<dbReference type="GO" id="GO:0016787">
    <property type="term" value="F:hydrolase activity"/>
    <property type="evidence" value="ECO:0007669"/>
    <property type="project" value="UniProtKB-KW"/>
</dbReference>
<dbReference type="Proteomes" id="UP000008975">
    <property type="component" value="Chromosome"/>
</dbReference>
<dbReference type="Pfam" id="PF04203">
    <property type="entry name" value="Sortase"/>
    <property type="match status" value="1"/>
</dbReference>
<evidence type="ECO:0000313" key="5">
    <source>
        <dbReference type="Proteomes" id="UP000008975"/>
    </source>
</evidence>
<gene>
    <name evidence="4" type="ordered locus">MTES_1211</name>
</gene>
<evidence type="ECO:0000256" key="1">
    <source>
        <dbReference type="ARBA" id="ARBA00022801"/>
    </source>
</evidence>
<dbReference type="HOGENOM" id="CLU_045680_1_2_11"/>
<dbReference type="SUPFAM" id="SSF63817">
    <property type="entry name" value="Sortase"/>
    <property type="match status" value="1"/>
</dbReference>